<keyword evidence="1" id="KW-0808">Transferase</keyword>
<feature type="domain" description="PRD" evidence="3">
    <location>
        <begin position="679"/>
        <end position="782"/>
    </location>
</feature>
<sequence>MTVSNSKKRYLNYLYEKTYFALENKRTTDFETDAITLSVDLDIHRANVSRMLNELWRENLLIKIEGRPTYYLHRECIKTLYSQIFIPSVISKEDTIWNYLKTDKATKLINVPQIIGGMPNETLHKMTSEMAIQFNYAFRSKRILLYGAPCTGKYFLINQFRELDRQATKIFELNWQLIACDDQLWQDFFAQVERDTADFENLVLVIHGIDLLNIPRKRWLQAWLECFEREYFASTGKLIVFFHYQAAELEENHTELFLNHTYAIPTFDERTLKEKTQFILQFLQNESDTIQLSIECPVAVLNCLIASKYQQNFFELENELERTVAKTKHKAEQEGSKLLRISYDELSDEVLNHISKVSEILSEIRQVNSIWKSDRLYFIPQVKNEAYTLIENLPVDEEGRISILSLDKISLTKYIHHFFHTMDEQSAEVLELKIDPTLHKEVVRLMPTEFSLVEIKAVTNELQQLFLGKHKKLDNLPFYIEEDKKPSEIAKKLQLFLLFFEKRYKTIPNEMIHFLQQLLIYKTDESFAAARVSILVICHGKDIAEKYISSIKTRGYDCRYDYLNYKSDYQGMKFTAFLTEVSQKINEVDAGKGVVLLTDVEPLSSIAQILSENLPNALINISPISLPLLNQVCQICSDTETTIEDVQNLVSTDNRTFRIKTISKADSTYKILSESLTFLDPEKVVTVCETVFANILEEEKITYKENLKLRFVFHCSFMIERAIRREPLKMRNISAVIERNLSLYQSIEKNVQILNEVFGTQVVIDEIVRLSEIFSTNPEVFS</sequence>
<evidence type="ECO:0000313" key="5">
    <source>
        <dbReference type="Proteomes" id="UP000664357"/>
    </source>
</evidence>
<dbReference type="SUPFAM" id="SSF63520">
    <property type="entry name" value="PTS-regulatory domain, PRD"/>
    <property type="match status" value="1"/>
</dbReference>
<accession>A0ABV0EJ28</accession>
<dbReference type="Gene3D" id="3.40.50.510">
    <property type="entry name" value="Phosphotransferase system, mannose-type IIA component"/>
    <property type="match status" value="1"/>
</dbReference>
<dbReference type="InterPro" id="IPR004701">
    <property type="entry name" value="PTS_EIIA_man-typ"/>
</dbReference>
<dbReference type="EMBL" id="JAFREL020000001">
    <property type="protein sequence ID" value="MEO1768640.1"/>
    <property type="molecule type" value="Genomic_DNA"/>
</dbReference>
<comment type="caution">
    <text evidence="4">The sequence shown here is derived from an EMBL/GenBank/DDBJ whole genome shotgun (WGS) entry which is preliminary data.</text>
</comment>
<dbReference type="PROSITE" id="PS51096">
    <property type="entry name" value="PTS_EIIA_TYPE_4"/>
    <property type="match status" value="1"/>
</dbReference>
<dbReference type="InterPro" id="IPR036634">
    <property type="entry name" value="PRD_sf"/>
</dbReference>
<dbReference type="Pfam" id="PF00874">
    <property type="entry name" value="PRD"/>
    <property type="match status" value="1"/>
</dbReference>
<organism evidence="4 5">
    <name type="scientific">Candidatus Enterococcus ferrettii</name>
    <dbReference type="NCBI Taxonomy" id="2815324"/>
    <lineage>
        <taxon>Bacteria</taxon>
        <taxon>Bacillati</taxon>
        <taxon>Bacillota</taxon>
        <taxon>Bacilli</taxon>
        <taxon>Lactobacillales</taxon>
        <taxon>Enterococcaceae</taxon>
        <taxon>Enterococcus</taxon>
    </lineage>
</organism>
<dbReference type="InterPro" id="IPR036662">
    <property type="entry name" value="PTS_EIIA_man-typ_sf"/>
</dbReference>
<dbReference type="Proteomes" id="UP000664357">
    <property type="component" value="Unassembled WGS sequence"/>
</dbReference>
<evidence type="ECO:0008006" key="6">
    <source>
        <dbReference type="Google" id="ProtNLM"/>
    </source>
</evidence>
<evidence type="ECO:0000256" key="1">
    <source>
        <dbReference type="ARBA" id="ARBA00022679"/>
    </source>
</evidence>
<keyword evidence="5" id="KW-1185">Reference proteome</keyword>
<gene>
    <name evidence="4" type="ORF">JZO67_000579</name>
</gene>
<dbReference type="SUPFAM" id="SSF53062">
    <property type="entry name" value="PTS system fructose IIA component-like"/>
    <property type="match status" value="1"/>
</dbReference>
<proteinExistence type="predicted"/>
<evidence type="ECO:0000259" key="3">
    <source>
        <dbReference type="PROSITE" id="PS51372"/>
    </source>
</evidence>
<reference evidence="4 5" key="1">
    <citation type="submission" date="2024-02" db="EMBL/GenBank/DDBJ databases">
        <title>The Genome Sequence of Enterococcus sp. DIV0159.</title>
        <authorList>
            <person name="Earl A."/>
            <person name="Manson A."/>
            <person name="Gilmore M."/>
            <person name="Sanders J."/>
            <person name="Shea T."/>
            <person name="Howe W."/>
            <person name="Livny J."/>
            <person name="Cuomo C."/>
            <person name="Neafsey D."/>
            <person name="Birren B."/>
        </authorList>
    </citation>
    <scope>NUCLEOTIDE SEQUENCE [LARGE SCALE GENOMIC DNA]</scope>
    <source>
        <strain evidence="4 5">665A</strain>
    </source>
</reference>
<name>A0ABV0EJ28_9ENTE</name>
<dbReference type="RefSeq" id="WP_207701590.1">
    <property type="nucleotide sequence ID" value="NZ_JAFREL020000001.1"/>
</dbReference>
<protein>
    <recommendedName>
        <fullName evidence="6">Transcriptional antiterminator</fullName>
    </recommendedName>
</protein>
<evidence type="ECO:0000313" key="4">
    <source>
        <dbReference type="EMBL" id="MEO1768640.1"/>
    </source>
</evidence>
<feature type="domain" description="PTS EIIA type-4" evidence="2">
    <location>
        <begin position="531"/>
        <end position="657"/>
    </location>
</feature>
<dbReference type="Pfam" id="PF03610">
    <property type="entry name" value="EIIA-man"/>
    <property type="match status" value="1"/>
</dbReference>
<dbReference type="PROSITE" id="PS51372">
    <property type="entry name" value="PRD_2"/>
    <property type="match status" value="1"/>
</dbReference>
<dbReference type="InterPro" id="IPR011608">
    <property type="entry name" value="PRD"/>
</dbReference>
<evidence type="ECO:0000259" key="2">
    <source>
        <dbReference type="PROSITE" id="PS51096"/>
    </source>
</evidence>
<dbReference type="Gene3D" id="1.10.1790.10">
    <property type="entry name" value="PRD domain"/>
    <property type="match status" value="1"/>
</dbReference>